<reference evidence="1" key="1">
    <citation type="submission" date="2019-08" db="EMBL/GenBank/DDBJ databases">
        <authorList>
            <person name="Kucharzyk K."/>
            <person name="Murdoch R.W."/>
            <person name="Higgins S."/>
            <person name="Loffler F."/>
        </authorList>
    </citation>
    <scope>NUCLEOTIDE SEQUENCE</scope>
</reference>
<organism evidence="1">
    <name type="scientific">bioreactor metagenome</name>
    <dbReference type="NCBI Taxonomy" id="1076179"/>
    <lineage>
        <taxon>unclassified sequences</taxon>
        <taxon>metagenomes</taxon>
        <taxon>ecological metagenomes</taxon>
    </lineage>
</organism>
<dbReference type="AlphaFoldDB" id="A0A645GTZ3"/>
<evidence type="ECO:0000313" key="1">
    <source>
        <dbReference type="EMBL" id="MPN29239.1"/>
    </source>
</evidence>
<protein>
    <submittedName>
        <fullName evidence="1">Uncharacterized protein</fullName>
    </submittedName>
</protein>
<name>A0A645GTZ3_9ZZZZ</name>
<sequence>MRVACDGHAHAVLFAEPRKLKTVCLASRAVDKRVVIDFDQLIVFLGREHDFLDIYRERRVAGVADDVNILIFKRAHERGGILLNRAAFKYDAVQAGDAEFEVVLEALNVGAEATIIVDNIAFKPIIDANAMERIGKAGVCHRQKKRRAAWHEWTVFRENEALHAD</sequence>
<gene>
    <name evidence="1" type="ORF">SDC9_176690</name>
</gene>
<comment type="caution">
    <text evidence="1">The sequence shown here is derived from an EMBL/GenBank/DDBJ whole genome shotgun (WGS) entry which is preliminary data.</text>
</comment>
<proteinExistence type="predicted"/>
<dbReference type="EMBL" id="VSSQ01079830">
    <property type="protein sequence ID" value="MPN29239.1"/>
    <property type="molecule type" value="Genomic_DNA"/>
</dbReference>
<accession>A0A645GTZ3</accession>